<sequence>MIRRPPTLIRMSDLDVQDVRDLVAAQKQDSDTRNAFVSKIAQTYQGPPPGPERDKELLEHFQAASAWQAAKEDRERRLGLSNDNGASTSRD</sequence>
<gene>
    <name evidence="2" type="ORF">ARMOST_00754</name>
</gene>
<organism evidence="2 3">
    <name type="scientific">Armillaria ostoyae</name>
    <name type="common">Armillaria root rot fungus</name>
    <dbReference type="NCBI Taxonomy" id="47428"/>
    <lineage>
        <taxon>Eukaryota</taxon>
        <taxon>Fungi</taxon>
        <taxon>Dikarya</taxon>
        <taxon>Basidiomycota</taxon>
        <taxon>Agaricomycotina</taxon>
        <taxon>Agaricomycetes</taxon>
        <taxon>Agaricomycetidae</taxon>
        <taxon>Agaricales</taxon>
        <taxon>Marasmiineae</taxon>
        <taxon>Physalacriaceae</taxon>
        <taxon>Armillaria</taxon>
    </lineage>
</organism>
<dbReference type="EMBL" id="FUEG01000001">
    <property type="protein sequence ID" value="SJK97502.1"/>
    <property type="molecule type" value="Genomic_DNA"/>
</dbReference>
<dbReference type="OrthoDB" id="3182478at2759"/>
<accession>A0A284QM12</accession>
<reference evidence="3" key="1">
    <citation type="journal article" date="2017" name="Nat. Ecol. Evol.">
        <title>Genome expansion and lineage-specific genetic innovations in the forest pathogenic fungi Armillaria.</title>
        <authorList>
            <person name="Sipos G."/>
            <person name="Prasanna A.N."/>
            <person name="Walter M.C."/>
            <person name="O'Connor E."/>
            <person name="Balint B."/>
            <person name="Krizsan K."/>
            <person name="Kiss B."/>
            <person name="Hess J."/>
            <person name="Varga T."/>
            <person name="Slot J."/>
            <person name="Riley R."/>
            <person name="Boka B."/>
            <person name="Rigling D."/>
            <person name="Barry K."/>
            <person name="Lee J."/>
            <person name="Mihaltcheva S."/>
            <person name="LaButti K."/>
            <person name="Lipzen A."/>
            <person name="Waldron R."/>
            <person name="Moloney N.M."/>
            <person name="Sperisen C."/>
            <person name="Kredics L."/>
            <person name="Vagvoelgyi C."/>
            <person name="Patrignani A."/>
            <person name="Fitzpatrick D."/>
            <person name="Nagy I."/>
            <person name="Doyle S."/>
            <person name="Anderson J.B."/>
            <person name="Grigoriev I.V."/>
            <person name="Gueldener U."/>
            <person name="Muensterkoetter M."/>
            <person name="Nagy L.G."/>
        </authorList>
    </citation>
    <scope>NUCLEOTIDE SEQUENCE [LARGE SCALE GENOMIC DNA]</scope>
    <source>
        <strain evidence="3">C18/9</strain>
    </source>
</reference>
<evidence type="ECO:0000313" key="2">
    <source>
        <dbReference type="EMBL" id="SJK97502.1"/>
    </source>
</evidence>
<proteinExistence type="predicted"/>
<dbReference type="OMA" id="FQAASAW"/>
<feature type="region of interest" description="Disordered" evidence="1">
    <location>
        <begin position="65"/>
        <end position="91"/>
    </location>
</feature>
<evidence type="ECO:0000313" key="3">
    <source>
        <dbReference type="Proteomes" id="UP000219338"/>
    </source>
</evidence>
<protein>
    <submittedName>
        <fullName evidence="2">Uncharacterized protein</fullName>
    </submittedName>
</protein>
<dbReference type="AlphaFoldDB" id="A0A284QM12"/>
<name>A0A284QM12_ARMOS</name>
<keyword evidence="3" id="KW-1185">Reference proteome</keyword>
<feature type="compositionally biased region" description="Polar residues" evidence="1">
    <location>
        <begin position="81"/>
        <end position="91"/>
    </location>
</feature>
<dbReference type="Proteomes" id="UP000219338">
    <property type="component" value="Unassembled WGS sequence"/>
</dbReference>
<evidence type="ECO:0000256" key="1">
    <source>
        <dbReference type="SAM" id="MobiDB-lite"/>
    </source>
</evidence>